<dbReference type="PROSITE" id="PS51900">
    <property type="entry name" value="CB"/>
    <property type="match status" value="1"/>
</dbReference>
<evidence type="ECO:0000313" key="5">
    <source>
        <dbReference type="EMBL" id="GGH27633.1"/>
    </source>
</evidence>
<sequence length="250" mass="28940">MLVYHSKLKKLHLNTIHTYTHLLVHPCTYFNSKIVKEITPSQYQDFLLWLQEERGLAVKSIQSIHGLMNALFRHAVQRGQIKTSPYVGATIPKEEEEENFDLDFDEEAEVPNFLEKEQLAKVIAAAKQKNEQAATPREEFEWRQFVRVIFIMAHTGIRVGELSVLEPRKFNKSKLKIRISATLYDKDGLSNYDIGPPKSKSSRRLIDISERVAAVIEAQMKDVKAFRLMIGPKYHKNKDGREFIFVNPTE</sequence>
<protein>
    <recommendedName>
        <fullName evidence="4">Core-binding (CB) domain-containing protein</fullName>
    </recommendedName>
</protein>
<dbReference type="RefSeq" id="WP_188539949.1">
    <property type="nucleotide sequence ID" value="NZ_BMFT01000001.1"/>
</dbReference>
<proteinExistence type="predicted"/>
<name>A0ABQ1YJI5_9BACL</name>
<evidence type="ECO:0000256" key="1">
    <source>
        <dbReference type="ARBA" id="ARBA00023125"/>
    </source>
</evidence>
<dbReference type="Gene3D" id="1.10.150.130">
    <property type="match status" value="1"/>
</dbReference>
<keyword evidence="1 3" id="KW-0238">DNA-binding</keyword>
<evidence type="ECO:0000256" key="3">
    <source>
        <dbReference type="PROSITE-ProRule" id="PRU01248"/>
    </source>
</evidence>
<comment type="caution">
    <text evidence="5">The sequence shown here is derived from an EMBL/GenBank/DDBJ whole genome shotgun (WGS) entry which is preliminary data.</text>
</comment>
<reference evidence="6" key="1">
    <citation type="journal article" date="2019" name="Int. J. Syst. Evol. Microbiol.">
        <title>The Global Catalogue of Microorganisms (GCM) 10K type strain sequencing project: providing services to taxonomists for standard genome sequencing and annotation.</title>
        <authorList>
            <consortium name="The Broad Institute Genomics Platform"/>
            <consortium name="The Broad Institute Genome Sequencing Center for Infectious Disease"/>
            <person name="Wu L."/>
            <person name="Ma J."/>
        </authorList>
    </citation>
    <scope>NUCLEOTIDE SEQUENCE [LARGE SCALE GENOMIC DNA]</scope>
    <source>
        <strain evidence="6">CGMCC 1.12769</strain>
    </source>
</reference>
<evidence type="ECO:0000313" key="6">
    <source>
        <dbReference type="Proteomes" id="UP000659344"/>
    </source>
</evidence>
<dbReference type="InterPro" id="IPR004107">
    <property type="entry name" value="Integrase_SAM-like_N"/>
</dbReference>
<dbReference type="Gene3D" id="1.10.443.10">
    <property type="entry name" value="Intergrase catalytic core"/>
    <property type="match status" value="1"/>
</dbReference>
<evidence type="ECO:0000256" key="2">
    <source>
        <dbReference type="ARBA" id="ARBA00023172"/>
    </source>
</evidence>
<accession>A0ABQ1YJI5</accession>
<dbReference type="InterPro" id="IPR011010">
    <property type="entry name" value="DNA_brk_join_enz"/>
</dbReference>
<evidence type="ECO:0000259" key="4">
    <source>
        <dbReference type="PROSITE" id="PS51900"/>
    </source>
</evidence>
<dbReference type="InterPro" id="IPR010998">
    <property type="entry name" value="Integrase_recombinase_N"/>
</dbReference>
<organism evidence="5 6">
    <name type="scientific">Paenibacillus segetis</name>
    <dbReference type="NCBI Taxonomy" id="1325360"/>
    <lineage>
        <taxon>Bacteria</taxon>
        <taxon>Bacillati</taxon>
        <taxon>Bacillota</taxon>
        <taxon>Bacilli</taxon>
        <taxon>Bacillales</taxon>
        <taxon>Paenibacillaceae</taxon>
        <taxon>Paenibacillus</taxon>
    </lineage>
</organism>
<keyword evidence="6" id="KW-1185">Reference proteome</keyword>
<keyword evidence="2" id="KW-0233">DNA recombination</keyword>
<dbReference type="Pfam" id="PF13495">
    <property type="entry name" value="Phage_int_SAM_4"/>
    <property type="match status" value="1"/>
</dbReference>
<dbReference type="Proteomes" id="UP000659344">
    <property type="component" value="Unassembled WGS sequence"/>
</dbReference>
<dbReference type="SUPFAM" id="SSF56349">
    <property type="entry name" value="DNA breaking-rejoining enzymes"/>
    <property type="match status" value="1"/>
</dbReference>
<dbReference type="EMBL" id="BMFT01000001">
    <property type="protein sequence ID" value="GGH27633.1"/>
    <property type="molecule type" value="Genomic_DNA"/>
</dbReference>
<dbReference type="InterPro" id="IPR044068">
    <property type="entry name" value="CB"/>
</dbReference>
<dbReference type="InterPro" id="IPR013762">
    <property type="entry name" value="Integrase-like_cat_sf"/>
</dbReference>
<feature type="domain" description="Core-binding (CB)" evidence="4">
    <location>
        <begin position="1"/>
        <end position="76"/>
    </location>
</feature>
<gene>
    <name evidence="5" type="ORF">GCM10008013_29220</name>
</gene>